<reference evidence="1 2" key="1">
    <citation type="journal article" date="2011" name="J. Bacteriol.">
        <title>Genome sequence of the algicidal bacterium Kordia algicida OT-1.</title>
        <authorList>
            <person name="Lee H.S."/>
            <person name="Kang S.G."/>
            <person name="Kwon K.K."/>
            <person name="Lee J.H."/>
            <person name="Kim S.J."/>
        </authorList>
    </citation>
    <scope>NUCLEOTIDE SEQUENCE [LARGE SCALE GENOMIC DNA]</scope>
    <source>
        <strain evidence="1 2">OT-1</strain>
    </source>
</reference>
<dbReference type="OrthoDB" id="9811959at2"/>
<dbReference type="HOGENOM" id="CLU_2880028_0_0_10"/>
<dbReference type="STRING" id="391587.KAOT1_06272"/>
<protein>
    <recommendedName>
        <fullName evidence="3">Four helix bundle protein</fullName>
    </recommendedName>
</protein>
<name>A9ED10_9FLAO</name>
<accession>A9ED10</accession>
<dbReference type="Proteomes" id="UP000002945">
    <property type="component" value="Unassembled WGS sequence"/>
</dbReference>
<sequence length="63" mass="7525">MKSYKDLEVYRTAFSLAEKVHKMSLKLHDVNKVKTLLADYENLGGKLYNFIKYVERDWKVNQN</sequence>
<dbReference type="AlphaFoldDB" id="A9ED10"/>
<proteinExistence type="predicted"/>
<evidence type="ECO:0000313" key="1">
    <source>
        <dbReference type="EMBL" id="EDP94264.1"/>
    </source>
</evidence>
<comment type="caution">
    <text evidence="1">The sequence shown here is derived from an EMBL/GenBank/DDBJ whole genome shotgun (WGS) entry which is preliminary data.</text>
</comment>
<dbReference type="RefSeq" id="WP_007093823.1">
    <property type="nucleotide sequence ID" value="NZ_CP142125.1"/>
</dbReference>
<evidence type="ECO:0000313" key="2">
    <source>
        <dbReference type="Proteomes" id="UP000002945"/>
    </source>
</evidence>
<evidence type="ECO:0008006" key="3">
    <source>
        <dbReference type="Google" id="ProtNLM"/>
    </source>
</evidence>
<organism evidence="1 2">
    <name type="scientific">Kordia algicida OT-1</name>
    <dbReference type="NCBI Taxonomy" id="391587"/>
    <lineage>
        <taxon>Bacteria</taxon>
        <taxon>Pseudomonadati</taxon>
        <taxon>Bacteroidota</taxon>
        <taxon>Flavobacteriia</taxon>
        <taxon>Flavobacteriales</taxon>
        <taxon>Flavobacteriaceae</taxon>
        <taxon>Kordia</taxon>
    </lineage>
</organism>
<dbReference type="EMBL" id="ABIB01000021">
    <property type="protein sequence ID" value="EDP94264.1"/>
    <property type="molecule type" value="Genomic_DNA"/>
</dbReference>
<gene>
    <name evidence="1" type="ORF">KAOT1_06272</name>
</gene>
<keyword evidence="2" id="KW-1185">Reference proteome</keyword>